<keyword evidence="1" id="KW-0489">Methyltransferase</keyword>
<dbReference type="InterPro" id="IPR029063">
    <property type="entry name" value="SAM-dependent_MTases_sf"/>
</dbReference>
<name>A0A8H7TFC0_9HELO</name>
<evidence type="ECO:0000256" key="3">
    <source>
        <dbReference type="ARBA" id="ARBA00022691"/>
    </source>
</evidence>
<keyword evidence="2" id="KW-0808">Transferase</keyword>
<sequence>MADNYVSSAEITPLVVSLNKAAASFEAATGGDQHVARRKLQLEARKLLYSLEEPNHEVWSRIFQVNVSVAVEIVSDLGLWERFDDGNVVYMAEILEVTKADKIIIIRVFRQLLAANILVETPGPGFALTPLGLPYLNPDHRAFNNLMFVDIMPSIMAMPRTLKEHGYKAPTKETGTPYKWAHGEELWTWLGSHPDRAMNMIAGKRSHNAGNVSGDAYPWGVELGKLNLKDDDIAIVDAAGGQGHIMEEIRKRNPELKGRFIVQDLASTFEAVPSPPKGVEFMAHDMFFPQPVKGVAIYYYRHIVHDWSDADCTAFLAQIVPVLKEQPRSKLLVDLVLPDTNVTMQEAIRDISMFPIGGMERNETQWKELLAKSGLKIKKIWRGSEPEACVEIELL</sequence>
<dbReference type="AlphaFoldDB" id="A0A8H7TFC0"/>
<dbReference type="InterPro" id="IPR016461">
    <property type="entry name" value="COMT-like"/>
</dbReference>
<accession>A0A8H7TFC0</accession>
<dbReference type="Pfam" id="PF00891">
    <property type="entry name" value="Methyltransf_2"/>
    <property type="match status" value="1"/>
</dbReference>
<dbReference type="Gene3D" id="3.40.50.150">
    <property type="entry name" value="Vaccinia Virus protein VP39"/>
    <property type="match status" value="1"/>
</dbReference>
<evidence type="ECO:0000256" key="4">
    <source>
        <dbReference type="PIRSR" id="PIRSR005739-1"/>
    </source>
</evidence>
<organism evidence="6 7">
    <name type="scientific">Cadophora malorum</name>
    <dbReference type="NCBI Taxonomy" id="108018"/>
    <lineage>
        <taxon>Eukaryota</taxon>
        <taxon>Fungi</taxon>
        <taxon>Dikarya</taxon>
        <taxon>Ascomycota</taxon>
        <taxon>Pezizomycotina</taxon>
        <taxon>Leotiomycetes</taxon>
        <taxon>Helotiales</taxon>
        <taxon>Ploettnerulaceae</taxon>
        <taxon>Cadophora</taxon>
    </lineage>
</organism>
<reference evidence="6" key="1">
    <citation type="submission" date="2021-02" db="EMBL/GenBank/DDBJ databases">
        <title>Genome sequence Cadophora malorum strain M34.</title>
        <authorList>
            <person name="Stefanovic E."/>
            <person name="Vu D."/>
            <person name="Scully C."/>
            <person name="Dijksterhuis J."/>
            <person name="Roader J."/>
            <person name="Houbraken J."/>
        </authorList>
    </citation>
    <scope>NUCLEOTIDE SEQUENCE</scope>
    <source>
        <strain evidence="6">M34</strain>
    </source>
</reference>
<dbReference type="SUPFAM" id="SSF46785">
    <property type="entry name" value="Winged helix' DNA-binding domain"/>
    <property type="match status" value="1"/>
</dbReference>
<keyword evidence="3" id="KW-0949">S-adenosyl-L-methionine</keyword>
<evidence type="ECO:0000313" key="7">
    <source>
        <dbReference type="Proteomes" id="UP000664132"/>
    </source>
</evidence>
<dbReference type="Gene3D" id="1.10.10.10">
    <property type="entry name" value="Winged helix-like DNA-binding domain superfamily/Winged helix DNA-binding domain"/>
    <property type="match status" value="1"/>
</dbReference>
<dbReference type="GO" id="GO:0032259">
    <property type="term" value="P:methylation"/>
    <property type="evidence" value="ECO:0007669"/>
    <property type="project" value="UniProtKB-KW"/>
</dbReference>
<dbReference type="PIRSF" id="PIRSF005739">
    <property type="entry name" value="O-mtase"/>
    <property type="match status" value="1"/>
</dbReference>
<dbReference type="SUPFAM" id="SSF53335">
    <property type="entry name" value="S-adenosyl-L-methionine-dependent methyltransferases"/>
    <property type="match status" value="1"/>
</dbReference>
<dbReference type="OrthoDB" id="3340390at2759"/>
<dbReference type="EMBL" id="JAFJYH010000124">
    <property type="protein sequence ID" value="KAG4418612.1"/>
    <property type="molecule type" value="Genomic_DNA"/>
</dbReference>
<evidence type="ECO:0000256" key="1">
    <source>
        <dbReference type="ARBA" id="ARBA00022603"/>
    </source>
</evidence>
<dbReference type="InterPro" id="IPR036390">
    <property type="entry name" value="WH_DNA-bd_sf"/>
</dbReference>
<keyword evidence="7" id="KW-1185">Reference proteome</keyword>
<dbReference type="PANTHER" id="PTHR43712">
    <property type="entry name" value="PUTATIVE (AFU_ORTHOLOGUE AFUA_4G14580)-RELATED"/>
    <property type="match status" value="1"/>
</dbReference>
<proteinExistence type="predicted"/>
<dbReference type="PANTHER" id="PTHR43712:SF1">
    <property type="entry name" value="HYPOTHETICAL O-METHYLTRANSFERASE (EUROFUNG)-RELATED"/>
    <property type="match status" value="1"/>
</dbReference>
<dbReference type="InterPro" id="IPR001077">
    <property type="entry name" value="COMT_C"/>
</dbReference>
<dbReference type="GO" id="GO:0008171">
    <property type="term" value="F:O-methyltransferase activity"/>
    <property type="evidence" value="ECO:0007669"/>
    <property type="project" value="InterPro"/>
</dbReference>
<protein>
    <recommendedName>
        <fullName evidence="5">O-methyltransferase C-terminal domain-containing protein</fullName>
    </recommendedName>
</protein>
<evidence type="ECO:0000256" key="2">
    <source>
        <dbReference type="ARBA" id="ARBA00022679"/>
    </source>
</evidence>
<dbReference type="InterPro" id="IPR036388">
    <property type="entry name" value="WH-like_DNA-bd_sf"/>
</dbReference>
<dbReference type="Proteomes" id="UP000664132">
    <property type="component" value="Unassembled WGS sequence"/>
</dbReference>
<feature type="domain" description="O-methyltransferase C-terminal" evidence="5">
    <location>
        <begin position="177"/>
        <end position="375"/>
    </location>
</feature>
<gene>
    <name evidence="6" type="ORF">IFR04_008237</name>
</gene>
<evidence type="ECO:0000313" key="6">
    <source>
        <dbReference type="EMBL" id="KAG4418612.1"/>
    </source>
</evidence>
<feature type="active site" description="Proton acceptor" evidence="4">
    <location>
        <position position="305"/>
    </location>
</feature>
<evidence type="ECO:0000259" key="5">
    <source>
        <dbReference type="Pfam" id="PF00891"/>
    </source>
</evidence>
<comment type="caution">
    <text evidence="6">The sequence shown here is derived from an EMBL/GenBank/DDBJ whole genome shotgun (WGS) entry which is preliminary data.</text>
</comment>
<dbReference type="PROSITE" id="PS51683">
    <property type="entry name" value="SAM_OMT_II"/>
    <property type="match status" value="1"/>
</dbReference>